<dbReference type="Pfam" id="PF13242">
    <property type="entry name" value="Hydrolase_like"/>
    <property type="match status" value="1"/>
</dbReference>
<dbReference type="AlphaFoldDB" id="A0A833E9U1"/>
<dbReference type="Gene3D" id="3.40.50.1000">
    <property type="entry name" value="HAD superfamily/HAD-like"/>
    <property type="match status" value="2"/>
</dbReference>
<comment type="caution">
    <text evidence="1">The sequence shown here is derived from an EMBL/GenBank/DDBJ whole genome shotgun (WGS) entry which is preliminary data.</text>
</comment>
<dbReference type="InterPro" id="IPR006357">
    <property type="entry name" value="HAD-SF_hydro_IIA"/>
</dbReference>
<dbReference type="NCBIfam" id="TIGR01460">
    <property type="entry name" value="HAD-SF-IIA"/>
    <property type="match status" value="1"/>
</dbReference>
<dbReference type="SUPFAM" id="SSF56784">
    <property type="entry name" value="HAD-like"/>
    <property type="match status" value="1"/>
</dbReference>
<dbReference type="Pfam" id="PF13344">
    <property type="entry name" value="Hydrolase_6"/>
    <property type="match status" value="1"/>
</dbReference>
<organism evidence="1 2">
    <name type="scientific">Caldiarchaeum subterraneum</name>
    <dbReference type="NCBI Taxonomy" id="311458"/>
    <lineage>
        <taxon>Archaea</taxon>
        <taxon>Nitrososphaerota</taxon>
        <taxon>Candidatus Caldarchaeales</taxon>
        <taxon>Candidatus Caldarchaeaceae</taxon>
        <taxon>Candidatus Caldarchaeum</taxon>
    </lineage>
</organism>
<evidence type="ECO:0000313" key="1">
    <source>
        <dbReference type="EMBL" id="HIQ29777.1"/>
    </source>
</evidence>
<dbReference type="EMBL" id="DQVM01000082">
    <property type="protein sequence ID" value="HIQ29777.1"/>
    <property type="molecule type" value="Genomic_DNA"/>
</dbReference>
<dbReference type="PANTHER" id="PTHR19288:SF46">
    <property type="entry name" value="HALOACID DEHALOGENASE-LIKE HYDROLASE DOMAIN-CONTAINING PROTEIN 2"/>
    <property type="match status" value="1"/>
</dbReference>
<accession>A0A833E9U1</accession>
<proteinExistence type="predicted"/>
<dbReference type="Proteomes" id="UP000608579">
    <property type="component" value="Unassembled WGS sequence"/>
</dbReference>
<keyword evidence="1" id="KW-0378">Hydrolase</keyword>
<reference evidence="1" key="1">
    <citation type="journal article" date="2020" name="ISME J.">
        <title>Gammaproteobacteria mediating utilization of methyl-, sulfur- and petroleum organic compounds in deep ocean hydrothermal plumes.</title>
        <authorList>
            <person name="Zhou Z."/>
            <person name="Liu Y."/>
            <person name="Pan J."/>
            <person name="Cron B.R."/>
            <person name="Toner B.M."/>
            <person name="Anantharaman K."/>
            <person name="Breier J.A."/>
            <person name="Dick G.J."/>
            <person name="Li M."/>
        </authorList>
    </citation>
    <scope>NUCLEOTIDE SEQUENCE</scope>
    <source>
        <strain evidence="1">SZUA-1515</strain>
    </source>
</reference>
<dbReference type="InterPro" id="IPR023214">
    <property type="entry name" value="HAD_sf"/>
</dbReference>
<evidence type="ECO:0000313" key="2">
    <source>
        <dbReference type="Proteomes" id="UP000608579"/>
    </source>
</evidence>
<sequence length="264" mass="29671">MTLQGKRLFLFDFDGVLATGILEWEEEILGGYRIFSELRRRGLDYAILGSGSNWSTYEIWSYLRGMGFMLEVNQVWIAARVAAYYLKSMLGSSRCLVVGEEGLVKELKSNGHKVVKNWRGADALVVGHDRFLSFKKLTNALRAINNPDTHFIAVNKVRWYYSARSGPILSPGAIVAMLEFQSGREATVVGKPSLIHFKTVMDFFGRGPEETVMIGDSIDADIKPAKELGLSTVLVSSVERWERRRGDMNADLVVNHVDDLVNYL</sequence>
<gene>
    <name evidence="1" type="ORF">EYH45_04350</name>
</gene>
<dbReference type="GO" id="GO:0016791">
    <property type="term" value="F:phosphatase activity"/>
    <property type="evidence" value="ECO:0007669"/>
    <property type="project" value="TreeGrafter"/>
</dbReference>
<dbReference type="InterPro" id="IPR036412">
    <property type="entry name" value="HAD-like_sf"/>
</dbReference>
<dbReference type="PANTHER" id="PTHR19288">
    <property type="entry name" value="4-NITROPHENYLPHOSPHATASE-RELATED"/>
    <property type="match status" value="1"/>
</dbReference>
<dbReference type="GO" id="GO:0005737">
    <property type="term" value="C:cytoplasm"/>
    <property type="evidence" value="ECO:0007669"/>
    <property type="project" value="TreeGrafter"/>
</dbReference>
<protein>
    <submittedName>
        <fullName evidence="1">HAD-IIA family hydrolase</fullName>
    </submittedName>
</protein>
<name>A0A833E9U1_CALS0</name>